<dbReference type="Proteomes" id="UP001589890">
    <property type="component" value="Unassembled WGS sequence"/>
</dbReference>
<dbReference type="Gene3D" id="3.90.1200.10">
    <property type="match status" value="1"/>
</dbReference>
<keyword evidence="3" id="KW-1185">Reference proteome</keyword>
<dbReference type="PANTHER" id="PTHR21310">
    <property type="entry name" value="AMINOGLYCOSIDE PHOSPHOTRANSFERASE-RELATED-RELATED"/>
    <property type="match status" value="1"/>
</dbReference>
<dbReference type="InterPro" id="IPR002575">
    <property type="entry name" value="Aminoglycoside_PTrfase"/>
</dbReference>
<feature type="domain" description="Aminoglycoside phosphotransferase" evidence="1">
    <location>
        <begin position="32"/>
        <end position="251"/>
    </location>
</feature>
<evidence type="ECO:0000313" key="3">
    <source>
        <dbReference type="Proteomes" id="UP001589890"/>
    </source>
</evidence>
<dbReference type="Gene3D" id="3.30.200.20">
    <property type="entry name" value="Phosphorylase Kinase, domain 1"/>
    <property type="match status" value="1"/>
</dbReference>
<accession>A0ABV6QFY7</accession>
<comment type="caution">
    <text evidence="2">The sequence shown here is derived from an EMBL/GenBank/DDBJ whole genome shotgun (WGS) entry which is preliminary data.</text>
</comment>
<organism evidence="2 3">
    <name type="scientific">Kribbella deserti</name>
    <dbReference type="NCBI Taxonomy" id="1926257"/>
    <lineage>
        <taxon>Bacteria</taxon>
        <taxon>Bacillati</taxon>
        <taxon>Actinomycetota</taxon>
        <taxon>Actinomycetes</taxon>
        <taxon>Propionibacteriales</taxon>
        <taxon>Kribbellaceae</taxon>
        <taxon>Kribbella</taxon>
    </lineage>
</organism>
<gene>
    <name evidence="2" type="ORF">ACFFGN_05730</name>
</gene>
<dbReference type="EMBL" id="JBHLTC010000006">
    <property type="protein sequence ID" value="MFC0623554.1"/>
    <property type="molecule type" value="Genomic_DNA"/>
</dbReference>
<evidence type="ECO:0000313" key="2">
    <source>
        <dbReference type="EMBL" id="MFC0623554.1"/>
    </source>
</evidence>
<sequence length="303" mass="33387">MGNKRHLDRAGLDRLLHDAGQDPAQVRSYDELTEGTFNTVYRIGLPDGDLILKLAPDPAAPVLSYEHDLIRTETGFYASAQGKAPVPEVVHAGEDFLLMTALPGTSWHSQTISGDDRTRLRKELGAIVAGLHEVTGSAFGYPQQGLTTSWSTAFLAMIDDLLADATAYDVPLPRPAAAIRQLVIDRLDLLDTVRTPVLVHFDLWEGNILVENGRLTGLVDGERAFWGDPVAEFVSLSLFSELDDELLAGYGVTGVDEIRLAIYRVYLYLIMTIEVAPRGYEGPEHEQLGRLVRRHLTTELAKL</sequence>
<dbReference type="RefSeq" id="WP_380044260.1">
    <property type="nucleotide sequence ID" value="NZ_JBHLTC010000006.1"/>
</dbReference>
<dbReference type="PANTHER" id="PTHR21310:SF59">
    <property type="entry name" value="AMINOGLYCOSIDE PHOSPHOTRANSFERASE DOMAIN-CONTAINING PROTEIN"/>
    <property type="match status" value="1"/>
</dbReference>
<dbReference type="SUPFAM" id="SSF56112">
    <property type="entry name" value="Protein kinase-like (PK-like)"/>
    <property type="match status" value="1"/>
</dbReference>
<reference evidence="2 3" key="1">
    <citation type="submission" date="2024-09" db="EMBL/GenBank/DDBJ databases">
        <authorList>
            <person name="Sun Q."/>
            <person name="Mori K."/>
        </authorList>
    </citation>
    <scope>NUCLEOTIDE SEQUENCE [LARGE SCALE GENOMIC DNA]</scope>
    <source>
        <strain evidence="2 3">CGMCC 1.15906</strain>
    </source>
</reference>
<protein>
    <submittedName>
        <fullName evidence="2">Phosphotransferase family protein</fullName>
    </submittedName>
</protein>
<dbReference type="Pfam" id="PF01636">
    <property type="entry name" value="APH"/>
    <property type="match status" value="1"/>
</dbReference>
<name>A0ABV6QFY7_9ACTN</name>
<dbReference type="InterPro" id="IPR051678">
    <property type="entry name" value="AGP_Transferase"/>
</dbReference>
<evidence type="ECO:0000259" key="1">
    <source>
        <dbReference type="Pfam" id="PF01636"/>
    </source>
</evidence>
<dbReference type="InterPro" id="IPR011009">
    <property type="entry name" value="Kinase-like_dom_sf"/>
</dbReference>
<proteinExistence type="predicted"/>